<feature type="domain" description="Alpha glucuronidase N-terminal" evidence="2">
    <location>
        <begin position="64"/>
        <end position="161"/>
    </location>
</feature>
<name>A0A3B0CBQ1_9BACL</name>
<proteinExistence type="predicted"/>
<dbReference type="Pfam" id="PF03648">
    <property type="entry name" value="Glyco_hydro_67N"/>
    <property type="match status" value="1"/>
</dbReference>
<dbReference type="InterPro" id="IPR029018">
    <property type="entry name" value="Hex-like_dom2"/>
</dbReference>
<protein>
    <submittedName>
        <fullName evidence="3">DUF4838 domain-containing protein</fullName>
    </submittedName>
</protein>
<dbReference type="AlphaFoldDB" id="A0A3B0CBQ1"/>
<keyword evidence="4" id="KW-1185">Reference proteome</keyword>
<dbReference type="GO" id="GO:0045493">
    <property type="term" value="P:xylan catabolic process"/>
    <property type="evidence" value="ECO:0007669"/>
    <property type="project" value="InterPro"/>
</dbReference>
<dbReference type="InterPro" id="IPR005154">
    <property type="entry name" value="Glyco_hydro_67_aGlcAse_N"/>
</dbReference>
<dbReference type="EMBL" id="RBAH01000015">
    <property type="protein sequence ID" value="RKN80436.1"/>
    <property type="molecule type" value="Genomic_DNA"/>
</dbReference>
<evidence type="ECO:0000313" key="4">
    <source>
        <dbReference type="Proteomes" id="UP000282311"/>
    </source>
</evidence>
<dbReference type="GO" id="GO:0046559">
    <property type="term" value="F:alpha-glucuronidase activity"/>
    <property type="evidence" value="ECO:0007669"/>
    <property type="project" value="InterPro"/>
</dbReference>
<dbReference type="Gene3D" id="3.30.379.10">
    <property type="entry name" value="Chitobiase/beta-hexosaminidase domain 2-like"/>
    <property type="match status" value="1"/>
</dbReference>
<evidence type="ECO:0000259" key="2">
    <source>
        <dbReference type="Pfam" id="PF03648"/>
    </source>
</evidence>
<organism evidence="3 4">
    <name type="scientific">Paenibacillus ginsengarvi</name>
    <dbReference type="NCBI Taxonomy" id="400777"/>
    <lineage>
        <taxon>Bacteria</taxon>
        <taxon>Bacillati</taxon>
        <taxon>Bacillota</taxon>
        <taxon>Bacilli</taxon>
        <taxon>Bacillales</taxon>
        <taxon>Paenibacillaceae</taxon>
        <taxon>Paenibacillus</taxon>
    </lineage>
</organism>
<evidence type="ECO:0000313" key="3">
    <source>
        <dbReference type="EMBL" id="RKN80436.1"/>
    </source>
</evidence>
<dbReference type="Proteomes" id="UP000282311">
    <property type="component" value="Unassembled WGS sequence"/>
</dbReference>
<gene>
    <name evidence="3" type="ORF">D7M11_20030</name>
</gene>
<evidence type="ECO:0000256" key="1">
    <source>
        <dbReference type="ARBA" id="ARBA00022801"/>
    </source>
</evidence>
<dbReference type="Pfam" id="PF16126">
    <property type="entry name" value="DUF4838"/>
    <property type="match status" value="1"/>
</dbReference>
<sequence length="1073" mass="117245">MSTSKRSRRIWMGTSKRYRKPMWLCVGLAILVAFLWNDAPSRAYALGTPLHIVENGTAHAVILVPEQADPVIARAAGELAEYVLKSTGATLPIMTEAELQANGGGLNGHVRIYVGDSGSDPHMSTLLSGLNSDGFAIHPHGTRIVIAGSTPSGTLYGVYEFLERYAGVRWLMPGDNGEDVPSQTDLDVPDQDVVMQPAFFSRVFSPGVSWTQAPERSDWLDKNRLHNQIQFHHNLLKLFPPSKYGSTHPEYFPVRNGQPYIPPTDSTHGWQPCFTAPGIVQEAIQNIIQYFGDHPEETSYSLGMNDSGGFCEANPAHPDYPNKINSIGLVDMSDIYYGWVNQVVEGVLDVYPDKWFGLLAYQEVMDPPSFALTPRVVPFLTKDRMAWADPAVEAAGKAQVAAWAAVSDNLAWYDYMYGTPYLLPRVYNHLMADNYKYAKQAGVSAHYAELYPNWGEGPKPWLSAKLQWDPDADEDALLQEWYVRAVGPTAAADLAAYYDHWEQFWTDRVLSTDWFQSRKMTTYLEFNYSEYLNLVTDQEIADSRALLESVVAKAQTAPQKARANLLLRAFEYYEASALSYPKDEPAPTDSTSALALLDGLDTRRLNLQKRLTLVDEFKSDPVLAHPLDPRTYSLEWPLWNAGTFWNLVAYLKQEEPGGGTVTSHIAGLAASGSPSEQAFAKLLQEAVRGLFPLEANGSFENGTTSASSWANWIQSIGTIQRSTENPRTGAAGLKIQGLDRGGPVQVMPVKPGLFAARAYYSAPNGYNGKGTIQLAINLRDAAGKQIGTAKGKTVPLSAGAGVWRESVFLYDIPALIGGAEVKSAQFIVIVDGVQDSTVYVDDVSVYQANDSMNLASNFWRVLDYIRTNEPLGGPLKQSVTDTVYGTVYGSVYETERNWAKLLLRVVDSAPSEAINSSFETGSGASAASWSYWYSSTGSISRTTEAARSGQYGLKIKDIPRGGPNQTITASPGLFAAEVWYTVKPGTPPNGTIQLSVNFLDAQGKTIANALSEVRALSGAAPGAWSPLGLKAAIPAAVNGTEVKKLQIVIIADKVQNGAELLVDDLMLYTTPNP</sequence>
<dbReference type="InterPro" id="IPR032287">
    <property type="entry name" value="DUF4838"/>
</dbReference>
<dbReference type="PANTHER" id="PTHR47406">
    <property type="entry name" value="COAGULATION FACTOR 5/8 TYPE, C-TERMINAL"/>
    <property type="match status" value="1"/>
</dbReference>
<dbReference type="PANTHER" id="PTHR47406:SF2">
    <property type="entry name" value="ALPHA GLUCURONIDASE N-TERMINAL DOMAIN-CONTAINING PROTEIN"/>
    <property type="match status" value="1"/>
</dbReference>
<keyword evidence="1" id="KW-0378">Hydrolase</keyword>
<dbReference type="Gene3D" id="2.60.120.260">
    <property type="entry name" value="Galactose-binding domain-like"/>
    <property type="match status" value="2"/>
</dbReference>
<comment type="caution">
    <text evidence="3">The sequence shown here is derived from an EMBL/GenBank/DDBJ whole genome shotgun (WGS) entry which is preliminary data.</text>
</comment>
<accession>A0A3B0CBQ1</accession>
<reference evidence="3 4" key="1">
    <citation type="journal article" date="2007" name="Int. J. Syst. Evol. Microbiol.">
        <title>Paenibacillus ginsengarvi sp. nov., isolated from soil from ginseng cultivation.</title>
        <authorList>
            <person name="Yoon M.H."/>
            <person name="Ten L.N."/>
            <person name="Im W.T."/>
        </authorList>
    </citation>
    <scope>NUCLEOTIDE SEQUENCE [LARGE SCALE GENOMIC DNA]</scope>
    <source>
        <strain evidence="3 4">KCTC 13059</strain>
    </source>
</reference>
<dbReference type="SUPFAM" id="SSF55545">
    <property type="entry name" value="beta-N-acetylhexosaminidase-like domain"/>
    <property type="match status" value="1"/>
</dbReference>